<feature type="binding site" evidence="1">
    <location>
        <position position="259"/>
    </location>
    <ligand>
        <name>Zn(2+)</name>
        <dbReference type="ChEBI" id="CHEBI:29105"/>
    </ligand>
</feature>
<dbReference type="GO" id="GO:0008233">
    <property type="term" value="F:peptidase activity"/>
    <property type="evidence" value="ECO:0007669"/>
    <property type="project" value="UniProtKB-KW"/>
</dbReference>
<dbReference type="Gene3D" id="1.10.1780.10">
    <property type="entry name" value="Clp, N-terminal domain"/>
    <property type="match status" value="1"/>
</dbReference>
<feature type="binding site" evidence="1">
    <location>
        <position position="262"/>
    </location>
    <ligand>
        <name>Zn(2+)</name>
        <dbReference type="ChEBI" id="CHEBI:29105"/>
    </ligand>
</feature>
<comment type="similarity">
    <text evidence="1">Belongs to the ClpX chaperone family.</text>
</comment>
<dbReference type="GO" id="GO:0051082">
    <property type="term" value="F:unfolded protein binding"/>
    <property type="evidence" value="ECO:0007669"/>
    <property type="project" value="UniProtKB-UniRule"/>
</dbReference>
<dbReference type="GO" id="GO:0008270">
    <property type="term" value="F:zinc ion binding"/>
    <property type="evidence" value="ECO:0007669"/>
    <property type="project" value="UniProtKB-UniRule"/>
</dbReference>
<keyword evidence="2" id="KW-0677">Repeat</keyword>
<evidence type="ECO:0000256" key="2">
    <source>
        <dbReference type="PROSITE-ProRule" id="PRU01251"/>
    </source>
</evidence>
<dbReference type="GO" id="GO:0006457">
    <property type="term" value="P:protein folding"/>
    <property type="evidence" value="ECO:0007669"/>
    <property type="project" value="UniProtKB-UniRule"/>
</dbReference>
<dbReference type="Gene3D" id="6.20.220.10">
    <property type="entry name" value="ClpX chaperone, C4-type zinc finger domain"/>
    <property type="match status" value="1"/>
</dbReference>
<dbReference type="SUPFAM" id="SSF81923">
    <property type="entry name" value="Double Clp-N motif"/>
    <property type="match status" value="1"/>
</dbReference>
<dbReference type="Pfam" id="PF06689">
    <property type="entry name" value="zf-C4_ClpX"/>
    <property type="match status" value="1"/>
</dbReference>
<dbReference type="Pfam" id="PF02861">
    <property type="entry name" value="Clp_N"/>
    <property type="match status" value="1"/>
</dbReference>
<evidence type="ECO:0000256" key="1">
    <source>
        <dbReference type="PROSITE-ProRule" id="PRU01250"/>
    </source>
</evidence>
<evidence type="ECO:0000313" key="5">
    <source>
        <dbReference type="EMBL" id="XDQ57331.1"/>
    </source>
</evidence>
<protein>
    <submittedName>
        <fullName evidence="5">Clp protease N-terminal domain-containing protein</fullName>
    </submittedName>
</protein>
<dbReference type="GO" id="GO:0046983">
    <property type="term" value="F:protein dimerization activity"/>
    <property type="evidence" value="ECO:0007669"/>
    <property type="project" value="UniProtKB-UniRule"/>
</dbReference>
<feature type="domain" description="Clp R" evidence="4">
    <location>
        <begin position="91"/>
        <end position="238"/>
    </location>
</feature>
<feature type="binding site" evidence="1">
    <location>
        <position position="281"/>
    </location>
    <ligand>
        <name>Zn(2+)</name>
        <dbReference type="ChEBI" id="CHEBI:29105"/>
    </ligand>
</feature>
<organism evidence="5">
    <name type="scientific">Streptomyces sp. R41</name>
    <dbReference type="NCBI Taxonomy" id="3238632"/>
    <lineage>
        <taxon>Bacteria</taxon>
        <taxon>Bacillati</taxon>
        <taxon>Actinomycetota</taxon>
        <taxon>Actinomycetes</taxon>
        <taxon>Kitasatosporales</taxon>
        <taxon>Streptomycetaceae</taxon>
        <taxon>Streptomyces</taxon>
    </lineage>
</organism>
<gene>
    <name evidence="5" type="ORF">AB5J53_39475</name>
</gene>
<dbReference type="SMART" id="SM00994">
    <property type="entry name" value="zf-C4_ClpX"/>
    <property type="match status" value="1"/>
</dbReference>
<proteinExistence type="inferred from homology"/>
<dbReference type="PROSITE" id="PS51902">
    <property type="entry name" value="CLPX_ZB"/>
    <property type="match status" value="1"/>
</dbReference>
<dbReference type="EMBL" id="CP163443">
    <property type="protein sequence ID" value="XDQ57331.1"/>
    <property type="molecule type" value="Genomic_DNA"/>
</dbReference>
<sequence>MSEKPTVEQLIAAAHARAGSDDELALLDAVVAVTQDLSGQADEAVDQVVRQVRAAGHSWTAIGERLGVSRQAARQKYADRVDRIQEAPATVGLIRGRDLSNGLAAALAEAETEGLTEAGTEHLLLGLLTDGVAAATLEQLGVTRDKIRDASRRLFDYPTRAARTGEPVFSAEAKAALAVAEQLATERTPVCAPVVVNTAQLLAVIATNPGSRARRVLNDIGIDPADIKRQLHCYIDIPRTAFGRRARRKRRPDDTSARCSFCGHPRSAERRLVAGPDVWICADCVALCGEILAQPADVGPAH</sequence>
<dbReference type="RefSeq" id="WP_369250400.1">
    <property type="nucleotide sequence ID" value="NZ_CP163443.1"/>
</dbReference>
<dbReference type="InterPro" id="IPR059188">
    <property type="entry name" value="Znf_CLPX-like"/>
</dbReference>
<keyword evidence="5" id="KW-0378">Hydrolase</keyword>
<feature type="binding site" evidence="1">
    <location>
        <position position="284"/>
    </location>
    <ligand>
        <name>Zn(2+)</name>
        <dbReference type="ChEBI" id="CHEBI:29105"/>
    </ligand>
</feature>
<dbReference type="GO" id="GO:0006508">
    <property type="term" value="P:proteolysis"/>
    <property type="evidence" value="ECO:0007669"/>
    <property type="project" value="UniProtKB-KW"/>
</dbReference>
<evidence type="ECO:0000259" key="4">
    <source>
        <dbReference type="PROSITE" id="PS51903"/>
    </source>
</evidence>
<dbReference type="InterPro" id="IPR010603">
    <property type="entry name" value="Znf_CppX_C4"/>
</dbReference>
<keyword evidence="1" id="KW-0143">Chaperone</keyword>
<reference evidence="5" key="1">
    <citation type="submission" date="2024-07" db="EMBL/GenBank/DDBJ databases">
        <authorList>
            <person name="Yu S.T."/>
        </authorList>
    </citation>
    <scope>NUCLEOTIDE SEQUENCE</scope>
    <source>
        <strain evidence="5">R41</strain>
    </source>
</reference>
<dbReference type="PROSITE" id="PS51903">
    <property type="entry name" value="CLP_R"/>
    <property type="match status" value="1"/>
</dbReference>
<evidence type="ECO:0000259" key="3">
    <source>
        <dbReference type="PROSITE" id="PS51902"/>
    </source>
</evidence>
<accession>A0AB39RS37</accession>
<keyword evidence="1" id="KW-0862">Zinc</keyword>
<dbReference type="SUPFAM" id="SSF57716">
    <property type="entry name" value="Glucocorticoid receptor-like (DNA-binding domain)"/>
    <property type="match status" value="1"/>
</dbReference>
<dbReference type="InterPro" id="IPR036628">
    <property type="entry name" value="Clp_N_dom_sf"/>
</dbReference>
<keyword evidence="5" id="KW-0645">Protease</keyword>
<dbReference type="InterPro" id="IPR004176">
    <property type="entry name" value="Clp_R_N"/>
</dbReference>
<dbReference type="AlphaFoldDB" id="A0AB39RS37"/>
<dbReference type="InterPro" id="IPR038366">
    <property type="entry name" value="Znf_CppX_C4_sf"/>
</dbReference>
<feature type="domain" description="ClpX-type ZB" evidence="3">
    <location>
        <begin position="246"/>
        <end position="300"/>
    </location>
</feature>
<keyword evidence="1" id="KW-0479">Metal-binding</keyword>
<name>A0AB39RS37_9ACTN</name>